<keyword evidence="2" id="KW-1185">Reference proteome</keyword>
<dbReference type="Proteomes" id="UP000539538">
    <property type="component" value="Unassembled WGS sequence"/>
</dbReference>
<protein>
    <submittedName>
        <fullName evidence="1">Uncharacterized protein</fullName>
    </submittedName>
</protein>
<comment type="caution">
    <text evidence="1">The sequence shown here is derived from an EMBL/GenBank/DDBJ whole genome shotgun (WGS) entry which is preliminary data.</text>
</comment>
<organism evidence="1 2">
    <name type="scientific">Aminobacter niigataensis</name>
    <dbReference type="NCBI Taxonomy" id="83265"/>
    <lineage>
        <taxon>Bacteria</taxon>
        <taxon>Pseudomonadati</taxon>
        <taxon>Pseudomonadota</taxon>
        <taxon>Alphaproteobacteria</taxon>
        <taxon>Hyphomicrobiales</taxon>
        <taxon>Phyllobacteriaceae</taxon>
        <taxon>Aminobacter</taxon>
    </lineage>
</organism>
<evidence type="ECO:0000313" key="2">
    <source>
        <dbReference type="Proteomes" id="UP000539538"/>
    </source>
</evidence>
<dbReference type="RefSeq" id="WP_183264696.1">
    <property type="nucleotide sequence ID" value="NZ_BAAAVZ010000036.1"/>
</dbReference>
<gene>
    <name evidence="1" type="ORF">GGQ99_005156</name>
</gene>
<sequence>MSTLCATTGDAVNADTAYFPKHRPWWMDHTYHEEKQANLDGLAEFPEGSFELLESLEDRKTAKELKARVDEGEFSDLAAILFMINGHKPGPVPGFYVIVETVKGSGWCVGQLHADGATPLRVFRNPIYPSEDEARQAAQKLRLADVGNAPPRA</sequence>
<accession>A0ABR6L9G1</accession>
<dbReference type="EMBL" id="JACHOT010000013">
    <property type="protein sequence ID" value="MBB4653365.1"/>
    <property type="molecule type" value="Genomic_DNA"/>
</dbReference>
<proteinExistence type="predicted"/>
<reference evidence="1 2" key="1">
    <citation type="submission" date="2020-08" db="EMBL/GenBank/DDBJ databases">
        <title>Genomic Encyclopedia of Type Strains, Phase IV (KMG-IV): sequencing the most valuable type-strain genomes for metagenomic binning, comparative biology and taxonomic classification.</title>
        <authorList>
            <person name="Goeker M."/>
        </authorList>
    </citation>
    <scope>NUCLEOTIDE SEQUENCE [LARGE SCALE GENOMIC DNA]</scope>
    <source>
        <strain evidence="1 2">DSM 7050</strain>
    </source>
</reference>
<evidence type="ECO:0000313" key="1">
    <source>
        <dbReference type="EMBL" id="MBB4653365.1"/>
    </source>
</evidence>
<name>A0ABR6L9G1_9HYPH</name>